<keyword evidence="6" id="KW-1185">Reference proteome</keyword>
<evidence type="ECO:0000313" key="6">
    <source>
        <dbReference type="Proteomes" id="UP000504638"/>
    </source>
</evidence>
<dbReference type="AlphaFoldDB" id="A0A6G1GCT0"/>
<proteinExistence type="inferred from homology"/>
<protein>
    <recommendedName>
        <fullName evidence="4">Coenzyme Q-binding protein COQ10 START domain-containing protein</fullName>
    </recommendedName>
</protein>
<dbReference type="GO" id="GO:0045333">
    <property type="term" value="P:cellular respiration"/>
    <property type="evidence" value="ECO:0007669"/>
    <property type="project" value="InterPro"/>
</dbReference>
<dbReference type="GeneID" id="54416615"/>
<feature type="domain" description="Coenzyme Q-binding protein COQ10 START" evidence="4">
    <location>
        <begin position="49"/>
        <end position="210"/>
    </location>
</feature>
<organism evidence="5">
    <name type="scientific">Eremomyces bilateralis CBS 781.70</name>
    <dbReference type="NCBI Taxonomy" id="1392243"/>
    <lineage>
        <taxon>Eukaryota</taxon>
        <taxon>Fungi</taxon>
        <taxon>Dikarya</taxon>
        <taxon>Ascomycota</taxon>
        <taxon>Pezizomycotina</taxon>
        <taxon>Dothideomycetes</taxon>
        <taxon>Dothideomycetes incertae sedis</taxon>
        <taxon>Eremomycetales</taxon>
        <taxon>Eremomycetaceae</taxon>
        <taxon>Eremomyces</taxon>
    </lineage>
</organism>
<reference evidence="5 7" key="1">
    <citation type="submission" date="2020-01" db="EMBL/GenBank/DDBJ databases">
        <authorList>
            <consortium name="DOE Joint Genome Institute"/>
            <person name="Haridas S."/>
            <person name="Albert R."/>
            <person name="Binder M."/>
            <person name="Bloem J."/>
            <person name="Labutti K."/>
            <person name="Salamov A."/>
            <person name="Andreopoulos B."/>
            <person name="Baker S.E."/>
            <person name="Barry K."/>
            <person name="Bills G."/>
            <person name="Bluhm B.H."/>
            <person name="Cannon C."/>
            <person name="Castanera R."/>
            <person name="Culley D.E."/>
            <person name="Daum C."/>
            <person name="Ezra D."/>
            <person name="Gonzalez J.B."/>
            <person name="Henrissat B."/>
            <person name="Kuo A."/>
            <person name="Liang C."/>
            <person name="Lipzen A."/>
            <person name="Lutzoni F."/>
            <person name="Magnuson J."/>
            <person name="Mondo S."/>
            <person name="Nolan M."/>
            <person name="Ohm R."/>
            <person name="Pangilinan J."/>
            <person name="Park H.-J."/>
            <person name="Ramirez L."/>
            <person name="Alfaro M."/>
            <person name="Sun H."/>
            <person name="Tritt A."/>
            <person name="Yoshinaga Y."/>
            <person name="Zwiers L.-H."/>
            <person name="Turgeon B.G."/>
            <person name="Goodwin S.B."/>
            <person name="Spatafora J.W."/>
            <person name="Crous P.W."/>
            <person name="Grigoriev I.V."/>
        </authorList>
    </citation>
    <scope>NUCLEOTIDE SEQUENCE</scope>
    <source>
        <strain evidence="5 7">CBS 781.70</strain>
    </source>
</reference>
<evidence type="ECO:0000313" key="7">
    <source>
        <dbReference type="RefSeq" id="XP_033537464.1"/>
    </source>
</evidence>
<evidence type="ECO:0000256" key="1">
    <source>
        <dbReference type="ARBA" id="ARBA00006885"/>
    </source>
</evidence>
<comment type="similarity">
    <text evidence="1">Belongs to the COQ10 family.</text>
</comment>
<dbReference type="InterPro" id="IPR044996">
    <property type="entry name" value="COQ10-like"/>
</dbReference>
<dbReference type="EMBL" id="ML975151">
    <property type="protein sequence ID" value="KAF1815833.1"/>
    <property type="molecule type" value="Genomic_DNA"/>
</dbReference>
<evidence type="ECO:0000259" key="4">
    <source>
        <dbReference type="Pfam" id="PF03364"/>
    </source>
</evidence>
<dbReference type="SUPFAM" id="SSF55961">
    <property type="entry name" value="Bet v1-like"/>
    <property type="match status" value="1"/>
</dbReference>
<dbReference type="PANTHER" id="PTHR12901">
    <property type="entry name" value="SPERM PROTEIN HOMOLOG"/>
    <property type="match status" value="1"/>
</dbReference>
<sequence length="222" mass="24468">MPSCRSFPIPLSRPSLQLAAFLTKPPCHRTFLNSAFAPPPQRVHESRTLPYPPNDIYNIVADVSRYSKFVPYCKSSVVTRLSAPDAISGKQWPSEATLVVGWGAVEESFTSRVYCAPGSVVEAVAGMSQSRLKPEEIAHHLKDGHDADETNGNSIFRLLSTRWTVEALQNRGMDRTLVTLSIEFAFNNPLYTAMSLPVIPKVASVMIDAFQERVDTLLGDSS</sequence>
<dbReference type="CDD" id="cd07813">
    <property type="entry name" value="COQ10p_like"/>
    <property type="match status" value="1"/>
</dbReference>
<dbReference type="GO" id="GO:0048039">
    <property type="term" value="F:ubiquinone binding"/>
    <property type="evidence" value="ECO:0007669"/>
    <property type="project" value="InterPro"/>
</dbReference>
<evidence type="ECO:0000313" key="5">
    <source>
        <dbReference type="EMBL" id="KAF1815833.1"/>
    </source>
</evidence>
<reference evidence="7" key="2">
    <citation type="submission" date="2020-04" db="EMBL/GenBank/DDBJ databases">
        <authorList>
            <consortium name="NCBI Genome Project"/>
        </authorList>
    </citation>
    <scope>NUCLEOTIDE SEQUENCE</scope>
    <source>
        <strain evidence="7">CBS 781.70</strain>
    </source>
</reference>
<gene>
    <name evidence="5 7" type="ORF">P152DRAFT_390569</name>
</gene>
<comment type="subunit">
    <text evidence="2">Interacts with coenzyme Q.</text>
</comment>
<dbReference type="Gene3D" id="3.30.530.20">
    <property type="match status" value="1"/>
</dbReference>
<comment type="function">
    <text evidence="3">Required for the function of coenzyme Q in the respiratory chain. May serve as a chaperone or may be involved in the transport of Q6 from its site of synthesis to the catalytic sites of the respiratory complexes.</text>
</comment>
<evidence type="ECO:0000256" key="3">
    <source>
        <dbReference type="ARBA" id="ARBA00024947"/>
    </source>
</evidence>
<evidence type="ECO:0000256" key="2">
    <source>
        <dbReference type="ARBA" id="ARBA00011814"/>
    </source>
</evidence>
<accession>A0A6G1GCT0</accession>
<reference evidence="7" key="3">
    <citation type="submission" date="2025-04" db="UniProtKB">
        <authorList>
            <consortium name="RefSeq"/>
        </authorList>
    </citation>
    <scope>IDENTIFICATION</scope>
    <source>
        <strain evidence="7">CBS 781.70</strain>
    </source>
</reference>
<dbReference type="InterPro" id="IPR023393">
    <property type="entry name" value="START-like_dom_sf"/>
</dbReference>
<dbReference type="Pfam" id="PF03364">
    <property type="entry name" value="Polyketide_cyc"/>
    <property type="match status" value="1"/>
</dbReference>
<dbReference type="OrthoDB" id="292693at2759"/>
<dbReference type="RefSeq" id="XP_033537464.1">
    <property type="nucleotide sequence ID" value="XM_033676045.1"/>
</dbReference>
<dbReference type="PANTHER" id="PTHR12901:SF10">
    <property type="entry name" value="COENZYME Q-BINDING PROTEIN COQ10, MITOCHONDRIAL"/>
    <property type="match status" value="1"/>
</dbReference>
<dbReference type="Proteomes" id="UP000504638">
    <property type="component" value="Unplaced"/>
</dbReference>
<dbReference type="GO" id="GO:0005739">
    <property type="term" value="C:mitochondrion"/>
    <property type="evidence" value="ECO:0007669"/>
    <property type="project" value="TreeGrafter"/>
</dbReference>
<dbReference type="InterPro" id="IPR005031">
    <property type="entry name" value="COQ10_START"/>
</dbReference>
<name>A0A6G1GCT0_9PEZI</name>